<dbReference type="InParanoid" id="A0A5Q0BS62"/>
<dbReference type="EC" id="2.7.7.65" evidence="1"/>
<feature type="transmembrane region" description="Helical" evidence="2">
    <location>
        <begin position="47"/>
        <end position="68"/>
    </location>
</feature>
<dbReference type="Proteomes" id="UP000325755">
    <property type="component" value="Chromosome"/>
</dbReference>
<gene>
    <name evidence="4" type="ORF">F6R98_13885</name>
</gene>
<dbReference type="PANTHER" id="PTHR45138">
    <property type="entry name" value="REGULATORY COMPONENTS OF SENSORY TRANSDUCTION SYSTEM"/>
    <property type="match status" value="1"/>
</dbReference>
<dbReference type="OrthoDB" id="5289013at2"/>
<keyword evidence="2" id="KW-0472">Membrane</keyword>
<dbReference type="Gene3D" id="3.30.70.270">
    <property type="match status" value="1"/>
</dbReference>
<feature type="domain" description="GGDEF" evidence="3">
    <location>
        <begin position="112"/>
        <end position="241"/>
    </location>
</feature>
<dbReference type="InterPro" id="IPR050469">
    <property type="entry name" value="Diguanylate_Cyclase"/>
</dbReference>
<evidence type="ECO:0000256" key="2">
    <source>
        <dbReference type="SAM" id="Phobius"/>
    </source>
</evidence>
<dbReference type="KEGG" id="mmob:F6R98_13885"/>
<dbReference type="SMART" id="SM00267">
    <property type="entry name" value="GGDEF"/>
    <property type="match status" value="1"/>
</dbReference>
<dbReference type="AlphaFoldDB" id="A0A5Q0BS62"/>
<evidence type="ECO:0000259" key="3">
    <source>
        <dbReference type="PROSITE" id="PS50887"/>
    </source>
</evidence>
<proteinExistence type="predicted"/>
<name>A0A5Q0BS62_9GAMM</name>
<dbReference type="Pfam" id="PF00990">
    <property type="entry name" value="GGDEF"/>
    <property type="match status" value="1"/>
</dbReference>
<dbReference type="GO" id="GO:0005886">
    <property type="term" value="C:plasma membrane"/>
    <property type="evidence" value="ECO:0007669"/>
    <property type="project" value="TreeGrafter"/>
</dbReference>
<evidence type="ECO:0000313" key="4">
    <source>
        <dbReference type="EMBL" id="QFY45121.1"/>
    </source>
</evidence>
<dbReference type="GO" id="GO:1902201">
    <property type="term" value="P:negative regulation of bacterial-type flagellum-dependent cell motility"/>
    <property type="evidence" value="ECO:0007669"/>
    <property type="project" value="TreeGrafter"/>
</dbReference>
<dbReference type="EMBL" id="CP044205">
    <property type="protein sequence ID" value="QFY45121.1"/>
    <property type="molecule type" value="Genomic_DNA"/>
</dbReference>
<dbReference type="GO" id="GO:0043709">
    <property type="term" value="P:cell adhesion involved in single-species biofilm formation"/>
    <property type="evidence" value="ECO:0007669"/>
    <property type="project" value="TreeGrafter"/>
</dbReference>
<dbReference type="NCBIfam" id="TIGR00254">
    <property type="entry name" value="GGDEF"/>
    <property type="match status" value="1"/>
</dbReference>
<feature type="transmembrane region" description="Helical" evidence="2">
    <location>
        <begin position="15"/>
        <end position="35"/>
    </location>
</feature>
<protein>
    <recommendedName>
        <fullName evidence="1">diguanylate cyclase</fullName>
        <ecNumber evidence="1">2.7.7.65</ecNumber>
    </recommendedName>
</protein>
<keyword evidence="2" id="KW-0812">Transmembrane</keyword>
<dbReference type="GO" id="GO:0052621">
    <property type="term" value="F:diguanylate cyclase activity"/>
    <property type="evidence" value="ECO:0007669"/>
    <property type="project" value="UniProtKB-EC"/>
</dbReference>
<dbReference type="InterPro" id="IPR029787">
    <property type="entry name" value="Nucleotide_cyclase"/>
</dbReference>
<keyword evidence="2" id="KW-1133">Transmembrane helix</keyword>
<evidence type="ECO:0000256" key="1">
    <source>
        <dbReference type="ARBA" id="ARBA00012528"/>
    </source>
</evidence>
<dbReference type="CDD" id="cd01949">
    <property type="entry name" value="GGDEF"/>
    <property type="match status" value="1"/>
</dbReference>
<keyword evidence="5" id="KW-1185">Reference proteome</keyword>
<reference evidence="4 5" key="1">
    <citation type="submission" date="2019-09" db="EMBL/GenBank/DDBJ databases">
        <title>Ecophysiology of the spiral-shaped methanotroph Methylospira mobilis as revealed by the complete genome sequence.</title>
        <authorList>
            <person name="Oshkin I.Y."/>
            <person name="Dedysh S.N."/>
            <person name="Miroshnikov K."/>
            <person name="Danilova O.V."/>
            <person name="Hakobyan A."/>
            <person name="Liesack W."/>
        </authorList>
    </citation>
    <scope>NUCLEOTIDE SEQUENCE [LARGE SCALE GENOMIC DNA]</scope>
    <source>
        <strain evidence="4 5">Shm1</strain>
    </source>
</reference>
<evidence type="ECO:0000313" key="5">
    <source>
        <dbReference type="Proteomes" id="UP000325755"/>
    </source>
</evidence>
<sequence>MIAAIVRAYHGSRTAYFFLLAVAAPFVLGLIAIQTESMDSYTLYVEHLGLVSVSIEAMLLALVMTYQITRLYHDKERAVERMEQSIRDSRTDSMTGLPNRMALTQALENLPQQGSLTFIDIDGLKYCNDNFGHARGDELLCTFARGLGVHLGSGAQAHRLGGDEFAITCEQGNVQWIEQALLKTIDDMHAEGFEFAGASSGSAHVHETEDKQKLQHIADCRMYENKRSNKRRRKEDQLYSAMIS</sequence>
<dbReference type="InterPro" id="IPR043128">
    <property type="entry name" value="Rev_trsase/Diguanyl_cyclase"/>
</dbReference>
<dbReference type="PROSITE" id="PS50887">
    <property type="entry name" value="GGDEF"/>
    <property type="match status" value="1"/>
</dbReference>
<dbReference type="PANTHER" id="PTHR45138:SF6">
    <property type="entry name" value="DIGUANYLATE CYCLASE DGCN"/>
    <property type="match status" value="1"/>
</dbReference>
<dbReference type="SUPFAM" id="SSF55073">
    <property type="entry name" value="Nucleotide cyclase"/>
    <property type="match status" value="1"/>
</dbReference>
<organism evidence="4 5">
    <name type="scientific">Candidatus Methylospira mobilis</name>
    <dbReference type="NCBI Taxonomy" id="1808979"/>
    <lineage>
        <taxon>Bacteria</taxon>
        <taxon>Pseudomonadati</taxon>
        <taxon>Pseudomonadota</taxon>
        <taxon>Gammaproteobacteria</taxon>
        <taxon>Methylococcales</taxon>
        <taxon>Methylococcaceae</taxon>
        <taxon>Candidatus Methylospira</taxon>
    </lineage>
</organism>
<accession>A0A5Q0BS62</accession>
<dbReference type="InterPro" id="IPR000160">
    <property type="entry name" value="GGDEF_dom"/>
</dbReference>